<evidence type="ECO:0000313" key="1">
    <source>
        <dbReference type="EMBL" id="KWV84784.1"/>
    </source>
</evidence>
<sequence length="49" mass="5019">MADILGMQPASAANRNSVQFGACNRVHSSNINSAPPPISAAIGSTLPWP</sequence>
<organism evidence="1 2">
    <name type="scientific">Pseudomonas fluorescens</name>
    <dbReference type="NCBI Taxonomy" id="294"/>
    <lineage>
        <taxon>Bacteria</taxon>
        <taxon>Pseudomonadati</taxon>
        <taxon>Pseudomonadota</taxon>
        <taxon>Gammaproteobacteria</taxon>
        <taxon>Pseudomonadales</taxon>
        <taxon>Pseudomonadaceae</taxon>
        <taxon>Pseudomonas</taxon>
    </lineage>
</organism>
<dbReference type="AlphaFoldDB" id="A0A109LC53"/>
<comment type="caution">
    <text evidence="1">The sequence shown here is derived from an EMBL/GenBank/DDBJ whole genome shotgun (WGS) entry which is preliminary data.</text>
</comment>
<accession>A0A109LC53</accession>
<proteinExistence type="predicted"/>
<evidence type="ECO:0000313" key="2">
    <source>
        <dbReference type="Proteomes" id="UP000061348"/>
    </source>
</evidence>
<gene>
    <name evidence="1" type="ORF">PFLmoz3_05822</name>
</gene>
<protein>
    <submittedName>
        <fullName evidence="1">Uncharacterized protein</fullName>
    </submittedName>
</protein>
<dbReference type="Proteomes" id="UP000061348">
    <property type="component" value="Unassembled WGS sequence"/>
</dbReference>
<dbReference type="EMBL" id="LCYA01000154">
    <property type="protein sequence ID" value="KWV84784.1"/>
    <property type="molecule type" value="Genomic_DNA"/>
</dbReference>
<name>A0A109LC53_PSEFL</name>
<reference evidence="1 2" key="1">
    <citation type="submission" date="2015-05" db="EMBL/GenBank/DDBJ databases">
        <title>A genomic and transcriptomic approach to investigate the blue pigment phenotype in Pseudomonas fluorescens.</title>
        <authorList>
            <person name="Andreani N.A."/>
            <person name="Cardazzo B."/>
        </authorList>
    </citation>
    <scope>NUCLEOTIDE SEQUENCE [LARGE SCALE GENOMIC DNA]</scope>
    <source>
        <strain evidence="1 2">Ps_22</strain>
    </source>
</reference>